<name>A0ABT2MUU4_9CYAN</name>
<organism evidence="2 3">
    <name type="scientific">Laspinema palackyanum D2a</name>
    <dbReference type="NCBI Taxonomy" id="2953684"/>
    <lineage>
        <taxon>Bacteria</taxon>
        <taxon>Bacillati</taxon>
        <taxon>Cyanobacteriota</taxon>
        <taxon>Cyanophyceae</taxon>
        <taxon>Oscillatoriophycideae</taxon>
        <taxon>Oscillatoriales</taxon>
        <taxon>Laspinemataceae</taxon>
        <taxon>Laspinema</taxon>
        <taxon>Laspinema palackyanum</taxon>
    </lineage>
</organism>
<dbReference type="Proteomes" id="UP001525890">
    <property type="component" value="Unassembled WGS sequence"/>
</dbReference>
<evidence type="ECO:0000313" key="2">
    <source>
        <dbReference type="EMBL" id="MCT7968518.1"/>
    </source>
</evidence>
<evidence type="ECO:0000259" key="1">
    <source>
        <dbReference type="Pfam" id="PF08241"/>
    </source>
</evidence>
<dbReference type="Gene3D" id="3.40.50.150">
    <property type="entry name" value="Vaccinia Virus protein VP39"/>
    <property type="match status" value="1"/>
</dbReference>
<sequence length="287" mass="32851">MTPFKKYIPWWAKIGGKVILSRWPTSYHVWKNFSLFEHGSMQKPAYAYSVFKQHFDVIQPPTGFISLELGPGDSLFSAIVAKAFGGSSSYLVDTGDYATQNIESYKIMADFLYKKGLAVDPVWTDWQSVSDVLKSCSADYLTSGLSSLKSIPDNSVDFIWSQAVLEHIRKHEFLALMKELRRIIKTTGSCSHVIDLKDHLGGNLNNLRLSEKFWESDFMVKSGFYTNRIRYSEMLDLFQKANFKVSSIEMKKWKKLPTARQNLALPFRNILDEELLVSEFSTILQPV</sequence>
<accession>A0ABT2MUU4</accession>
<dbReference type="Pfam" id="PF08241">
    <property type="entry name" value="Methyltransf_11"/>
    <property type="match status" value="1"/>
</dbReference>
<dbReference type="RefSeq" id="WP_368008032.1">
    <property type="nucleotide sequence ID" value="NZ_JAMXFF010000033.1"/>
</dbReference>
<keyword evidence="3" id="KW-1185">Reference proteome</keyword>
<dbReference type="InterPro" id="IPR013216">
    <property type="entry name" value="Methyltransf_11"/>
</dbReference>
<dbReference type="GO" id="GO:0008168">
    <property type="term" value="F:methyltransferase activity"/>
    <property type="evidence" value="ECO:0007669"/>
    <property type="project" value="UniProtKB-KW"/>
</dbReference>
<dbReference type="GO" id="GO:0032259">
    <property type="term" value="P:methylation"/>
    <property type="evidence" value="ECO:0007669"/>
    <property type="project" value="UniProtKB-KW"/>
</dbReference>
<reference evidence="2 3" key="1">
    <citation type="journal article" date="2022" name="Front. Microbiol.">
        <title>High genomic differentiation and limited gene flow indicate recent cryptic speciation within the genus Laspinema (cyanobacteria).</title>
        <authorList>
            <person name="Stanojkovic A."/>
            <person name="Skoupy S."/>
            <person name="Skaloud P."/>
            <person name="Dvorak P."/>
        </authorList>
    </citation>
    <scope>NUCLEOTIDE SEQUENCE [LARGE SCALE GENOMIC DNA]</scope>
    <source>
        <strain evidence="2 3">D2a</strain>
    </source>
</reference>
<keyword evidence="2" id="KW-0489">Methyltransferase</keyword>
<comment type="caution">
    <text evidence="2">The sequence shown here is derived from an EMBL/GenBank/DDBJ whole genome shotgun (WGS) entry which is preliminary data.</text>
</comment>
<proteinExistence type="predicted"/>
<dbReference type="InterPro" id="IPR029063">
    <property type="entry name" value="SAM-dependent_MTases_sf"/>
</dbReference>
<evidence type="ECO:0000313" key="3">
    <source>
        <dbReference type="Proteomes" id="UP001525890"/>
    </source>
</evidence>
<feature type="domain" description="Methyltransferase type 11" evidence="1">
    <location>
        <begin position="138"/>
        <end position="190"/>
    </location>
</feature>
<gene>
    <name evidence="2" type="ORF">NG799_19605</name>
</gene>
<keyword evidence="2" id="KW-0808">Transferase</keyword>
<protein>
    <submittedName>
        <fullName evidence="2">Class I SAM-dependent methyltransferase</fullName>
    </submittedName>
</protein>
<dbReference type="EMBL" id="JAMXFF010000033">
    <property type="protein sequence ID" value="MCT7968518.1"/>
    <property type="molecule type" value="Genomic_DNA"/>
</dbReference>
<dbReference type="SUPFAM" id="SSF53335">
    <property type="entry name" value="S-adenosyl-L-methionine-dependent methyltransferases"/>
    <property type="match status" value="1"/>
</dbReference>